<protein>
    <submittedName>
        <fullName evidence="1">Uncharacterized protein</fullName>
    </submittedName>
</protein>
<proteinExistence type="predicted"/>
<name>A0AAV4Y6C9_CAEEX</name>
<keyword evidence="2" id="KW-1185">Reference proteome</keyword>
<dbReference type="AlphaFoldDB" id="A0AAV4Y6C9"/>
<accession>A0AAV4Y6C9</accession>
<reference evidence="1 2" key="1">
    <citation type="submission" date="2021-06" db="EMBL/GenBank/DDBJ databases">
        <title>Caerostris extrusa draft genome.</title>
        <authorList>
            <person name="Kono N."/>
            <person name="Arakawa K."/>
        </authorList>
    </citation>
    <scope>NUCLEOTIDE SEQUENCE [LARGE SCALE GENOMIC DNA]</scope>
</reference>
<organism evidence="1 2">
    <name type="scientific">Caerostris extrusa</name>
    <name type="common">Bark spider</name>
    <name type="synonym">Caerostris bankana</name>
    <dbReference type="NCBI Taxonomy" id="172846"/>
    <lineage>
        <taxon>Eukaryota</taxon>
        <taxon>Metazoa</taxon>
        <taxon>Ecdysozoa</taxon>
        <taxon>Arthropoda</taxon>
        <taxon>Chelicerata</taxon>
        <taxon>Arachnida</taxon>
        <taxon>Araneae</taxon>
        <taxon>Araneomorphae</taxon>
        <taxon>Entelegynae</taxon>
        <taxon>Araneoidea</taxon>
        <taxon>Araneidae</taxon>
        <taxon>Caerostris</taxon>
    </lineage>
</organism>
<dbReference type="Proteomes" id="UP001054945">
    <property type="component" value="Unassembled WGS sequence"/>
</dbReference>
<gene>
    <name evidence="1" type="ORF">CEXT_523401</name>
</gene>
<sequence>MAIFLPMRPRVRGRERSLVGVIKAFSIVRESVPLKILPKAETGGGDGLDADTLQFTFFVSLSSGSGRSACRHSEDRFLRVILEKGGGIINAFYPSNDNEMQENRNPYFSSQQTEKVEKKSIDLPLRYQLNYQRTNFAFGG</sequence>
<evidence type="ECO:0000313" key="1">
    <source>
        <dbReference type="EMBL" id="GIZ02912.1"/>
    </source>
</evidence>
<dbReference type="EMBL" id="BPLR01001521">
    <property type="protein sequence ID" value="GIZ02912.1"/>
    <property type="molecule type" value="Genomic_DNA"/>
</dbReference>
<evidence type="ECO:0000313" key="2">
    <source>
        <dbReference type="Proteomes" id="UP001054945"/>
    </source>
</evidence>
<comment type="caution">
    <text evidence="1">The sequence shown here is derived from an EMBL/GenBank/DDBJ whole genome shotgun (WGS) entry which is preliminary data.</text>
</comment>